<proteinExistence type="predicted"/>
<accession>A0A9X4KZR7</accession>
<keyword evidence="2" id="KW-0732">Signal</keyword>
<evidence type="ECO:0008006" key="5">
    <source>
        <dbReference type="Google" id="ProtNLM"/>
    </source>
</evidence>
<protein>
    <recommendedName>
        <fullName evidence="5">CBM-cenC domain-containing protein</fullName>
    </recommendedName>
</protein>
<evidence type="ECO:0000313" key="4">
    <source>
        <dbReference type="Proteomes" id="UP001153404"/>
    </source>
</evidence>
<feature type="region of interest" description="Disordered" evidence="1">
    <location>
        <begin position="174"/>
        <end position="199"/>
    </location>
</feature>
<evidence type="ECO:0000256" key="1">
    <source>
        <dbReference type="SAM" id="MobiDB-lite"/>
    </source>
</evidence>
<evidence type="ECO:0000313" key="3">
    <source>
        <dbReference type="EMBL" id="MDG0814294.1"/>
    </source>
</evidence>
<evidence type="ECO:0000256" key="2">
    <source>
        <dbReference type="SAM" id="SignalP"/>
    </source>
</evidence>
<dbReference type="EMBL" id="JAPDIA010000009">
    <property type="protein sequence ID" value="MDG0814294.1"/>
    <property type="molecule type" value="Genomic_DNA"/>
</dbReference>
<name>A0A9X4KZR7_9BACL</name>
<feature type="chain" id="PRO_5040976603" description="CBM-cenC domain-containing protein" evidence="2">
    <location>
        <begin position="29"/>
        <end position="336"/>
    </location>
</feature>
<comment type="caution">
    <text evidence="3">The sequence shown here is derived from an EMBL/GenBank/DDBJ whole genome shotgun (WGS) entry which is preliminary data.</text>
</comment>
<dbReference type="Proteomes" id="UP001153404">
    <property type="component" value="Unassembled WGS sequence"/>
</dbReference>
<gene>
    <name evidence="3" type="ORF">OMP40_37210</name>
</gene>
<sequence length="336" mass="36142">MRRTIGVWMLALLLGALGCAGGISAAYAEEAASLIRNGGAERAAGGSGQPEGWTQDVYAADANGAAVSTLTVGQDGGHSGQAYLSVSSTSENDARWIQTIAVEADSIYKLSGWIRVAGGLADRTGGNLSVLGIAAPFPAVGDTQGEWRQVEWYGKTGADQTSIAVAARLGSYRQPEQRQGGLRRHLARKAGGSAGRRRNHSAVARSIRWSGIRRRSFGRRARYLHGHDVFAGRRLRRIGLGPRVLPAPHGRGDAACRRQAARSQCRRLPAFCRRLAHSRSLRADHARASDRRPGLLFLGESCLRSRPSRLLYVRHFRGLSPPATFMCCTSSACCRS</sequence>
<dbReference type="RefSeq" id="WP_277539115.1">
    <property type="nucleotide sequence ID" value="NZ_JAPDIA010000009.1"/>
</dbReference>
<feature type="signal peptide" evidence="2">
    <location>
        <begin position="1"/>
        <end position="28"/>
    </location>
</feature>
<dbReference type="PROSITE" id="PS51257">
    <property type="entry name" value="PROKAR_LIPOPROTEIN"/>
    <property type="match status" value="1"/>
</dbReference>
<reference evidence="3" key="1">
    <citation type="submission" date="2022-10" db="EMBL/GenBank/DDBJ databases">
        <title>Comparative genomic analysis of Cohnella hashimotonis sp. nov., isolated from the International Space Station.</title>
        <authorList>
            <person name="Simpson A."/>
            <person name="Venkateswaran K."/>
        </authorList>
    </citation>
    <scope>NUCLEOTIDE SEQUENCE</scope>
    <source>
        <strain evidence="3">DSM 28161</strain>
    </source>
</reference>
<dbReference type="AlphaFoldDB" id="A0A9X4KZR7"/>
<dbReference type="Gene3D" id="2.60.120.260">
    <property type="entry name" value="Galactose-binding domain-like"/>
    <property type="match status" value="1"/>
</dbReference>
<organism evidence="3 4">
    <name type="scientific">Cohnella rhizosphaerae</name>
    <dbReference type="NCBI Taxonomy" id="1457232"/>
    <lineage>
        <taxon>Bacteria</taxon>
        <taxon>Bacillati</taxon>
        <taxon>Bacillota</taxon>
        <taxon>Bacilli</taxon>
        <taxon>Bacillales</taxon>
        <taxon>Paenibacillaceae</taxon>
        <taxon>Cohnella</taxon>
    </lineage>
</organism>
<keyword evidence="4" id="KW-1185">Reference proteome</keyword>